<dbReference type="GO" id="GO:0004222">
    <property type="term" value="F:metalloendopeptidase activity"/>
    <property type="evidence" value="ECO:0007669"/>
    <property type="project" value="TreeGrafter"/>
</dbReference>
<sequence length="565" mass="63417">MKTRLLFLLLSASLFAQTQYPLDYFRSPLDIPLFLSGSFGELRANHFHAGLDFKTQQKEGWPVRAAADGYIARIKISPYGYGKAIYVNHPNGYTTVYGHLSKAGGAIEAYIKKAQYEQQNFEVELFPAAGELPVLKGDTLAFSGNTGGSGGPHLHFEIRNTITEKILNPMLFGFDRLIADTRVPVINTLMVYPIGKESVVNQCHKPQAVSMSLQPDGSYIADKILVNGKVGFGISAYDLTDSNYTKSGAYEIETFNNGNPVFGYRFDTFAFDEGRYVNALLDYPRLKNTGMRIQQLYMEQPYPLSLIRADKSNGVIEAAPNLAQTYKIKVSDAHHNAISIDVPIEYSDLPAIDEAVAVKKTSYLLKSANDNNYTKDNVSVFIPANTFYDDFYLNFDVTNGKLTLADDSVPVHSNITITFEDTVTPEKDREKMFIASVDGKKLSYNFTTRKGNNFTAYTKNLGDFILAKDTVAPVITAANFKEGKWLSKQNTLELTIRDNLSGIKTYNGWLNGQWILFEFDYKNRKIIHRFSDNIYTDGRNDLKVVVSDNVGNSAIFETHFFRKKQ</sequence>
<dbReference type="Gene3D" id="2.70.70.10">
    <property type="entry name" value="Glucose Permease (Domain IIA)"/>
    <property type="match status" value="1"/>
</dbReference>
<dbReference type="CDD" id="cd12797">
    <property type="entry name" value="M23_peptidase"/>
    <property type="match status" value="1"/>
</dbReference>
<dbReference type="PANTHER" id="PTHR21666:SF285">
    <property type="entry name" value="M23 FAMILY METALLOPEPTIDASE"/>
    <property type="match status" value="1"/>
</dbReference>
<evidence type="ECO:0000313" key="3">
    <source>
        <dbReference type="EMBL" id="AWA31290.1"/>
    </source>
</evidence>
<dbReference type="Pfam" id="PF01551">
    <property type="entry name" value="Peptidase_M23"/>
    <property type="match status" value="1"/>
</dbReference>
<feature type="chain" id="PRO_5015688965" evidence="1">
    <location>
        <begin position="19"/>
        <end position="565"/>
    </location>
</feature>
<dbReference type="SUPFAM" id="SSF51261">
    <property type="entry name" value="Duplicated hybrid motif"/>
    <property type="match status" value="1"/>
</dbReference>
<keyword evidence="1" id="KW-0732">Signal</keyword>
<dbReference type="OrthoDB" id="9810477at2"/>
<dbReference type="EMBL" id="CP028811">
    <property type="protein sequence ID" value="AWA31290.1"/>
    <property type="molecule type" value="Genomic_DNA"/>
</dbReference>
<keyword evidence="4" id="KW-1185">Reference proteome</keyword>
<dbReference type="InterPro" id="IPR011055">
    <property type="entry name" value="Dup_hybrid_motif"/>
</dbReference>
<dbReference type="InterPro" id="IPR050570">
    <property type="entry name" value="Cell_wall_metabolism_enzyme"/>
</dbReference>
<proteinExistence type="predicted"/>
<evidence type="ECO:0000259" key="2">
    <source>
        <dbReference type="Pfam" id="PF01551"/>
    </source>
</evidence>
<evidence type="ECO:0000313" key="4">
    <source>
        <dbReference type="Proteomes" id="UP000244193"/>
    </source>
</evidence>
<protein>
    <submittedName>
        <fullName evidence="3">M23 family peptidase</fullName>
    </submittedName>
</protein>
<dbReference type="KEGG" id="fmg:HYN48_14975"/>
<dbReference type="PANTHER" id="PTHR21666">
    <property type="entry name" value="PEPTIDASE-RELATED"/>
    <property type="match status" value="1"/>
</dbReference>
<dbReference type="InterPro" id="IPR016047">
    <property type="entry name" value="M23ase_b-sheet_dom"/>
</dbReference>
<organism evidence="3 4">
    <name type="scientific">Flavobacterium magnum</name>
    <dbReference type="NCBI Taxonomy" id="2162713"/>
    <lineage>
        <taxon>Bacteria</taxon>
        <taxon>Pseudomonadati</taxon>
        <taxon>Bacteroidota</taxon>
        <taxon>Flavobacteriia</taxon>
        <taxon>Flavobacteriales</taxon>
        <taxon>Flavobacteriaceae</taxon>
        <taxon>Flavobacterium</taxon>
    </lineage>
</organism>
<feature type="domain" description="M23ase beta-sheet core" evidence="2">
    <location>
        <begin position="47"/>
        <end position="104"/>
    </location>
</feature>
<accession>A0A2S0RJ39</accession>
<dbReference type="Proteomes" id="UP000244193">
    <property type="component" value="Chromosome"/>
</dbReference>
<evidence type="ECO:0000256" key="1">
    <source>
        <dbReference type="SAM" id="SignalP"/>
    </source>
</evidence>
<reference evidence="3 4" key="1">
    <citation type="submission" date="2018-04" db="EMBL/GenBank/DDBJ databases">
        <title>Genome sequencing of Flavobacterium sp. HYN0048.</title>
        <authorList>
            <person name="Yi H."/>
            <person name="Baek C."/>
        </authorList>
    </citation>
    <scope>NUCLEOTIDE SEQUENCE [LARGE SCALE GENOMIC DNA]</scope>
    <source>
        <strain evidence="3 4">HYN0048</strain>
    </source>
</reference>
<name>A0A2S0RJ39_9FLAO</name>
<dbReference type="RefSeq" id="WP_108373162.1">
    <property type="nucleotide sequence ID" value="NZ_CP028811.1"/>
</dbReference>
<gene>
    <name evidence="3" type="ORF">HYN48_14975</name>
</gene>
<dbReference type="AlphaFoldDB" id="A0A2S0RJ39"/>
<feature type="signal peptide" evidence="1">
    <location>
        <begin position="1"/>
        <end position="18"/>
    </location>
</feature>